<evidence type="ECO:0000313" key="1">
    <source>
        <dbReference type="EMBL" id="TWD73493.1"/>
    </source>
</evidence>
<gene>
    <name evidence="1" type="ORF">FB547_1246</name>
</gene>
<organism evidence="1 2">
    <name type="scientific">Variovorax beijingensis</name>
    <dbReference type="NCBI Taxonomy" id="2496117"/>
    <lineage>
        <taxon>Bacteria</taxon>
        <taxon>Pseudomonadati</taxon>
        <taxon>Pseudomonadota</taxon>
        <taxon>Betaproteobacteria</taxon>
        <taxon>Burkholderiales</taxon>
        <taxon>Comamonadaceae</taxon>
        <taxon>Variovorax</taxon>
    </lineage>
</organism>
<sequence length="285" mass="31356">MISATCGSVSVEKSVRAVLRRSWNRPVLHLVFLVTAKPLHDTGREHQQCAADIKLLEPLVIAVVDLDELADACPTVARLVDLGRALFAGCPQTGRHHQHPDGLLGQWKPMALPTLLACKRWPEISIPIPDQRSGTLGDAWRQLTVAGPTSLARDPPGNTFVLVPLDQTLELPSTQAQPLRGLANPQHPVDHRLNSLEPIGFAHRHSDRRSRCRHGHASELGAANFATFQLCWNATLQLCSHSCSRYKFDYVKGKADSVHRARLVVLVPNRCHALLIILPCGMSSQ</sequence>
<reference evidence="1 2" key="1">
    <citation type="submission" date="2019-06" db="EMBL/GenBank/DDBJ databases">
        <title>Sorghum-associated microbial communities from plants grown in Nebraska, USA.</title>
        <authorList>
            <person name="Schachtman D."/>
        </authorList>
    </citation>
    <scope>NUCLEOTIDE SEQUENCE [LARGE SCALE GENOMIC DNA]</scope>
    <source>
        <strain evidence="1 2">T529</strain>
    </source>
</reference>
<comment type="caution">
    <text evidence="1">The sequence shown here is derived from an EMBL/GenBank/DDBJ whole genome shotgun (WGS) entry which is preliminary data.</text>
</comment>
<accession>A0A561B3Q4</accession>
<dbReference type="Proteomes" id="UP000319722">
    <property type="component" value="Unassembled WGS sequence"/>
</dbReference>
<dbReference type="AlphaFoldDB" id="A0A561B3Q4"/>
<proteinExistence type="predicted"/>
<protein>
    <submittedName>
        <fullName evidence="1">Uncharacterized protein</fullName>
    </submittedName>
</protein>
<name>A0A561B3Q4_9BURK</name>
<evidence type="ECO:0000313" key="2">
    <source>
        <dbReference type="Proteomes" id="UP000319722"/>
    </source>
</evidence>
<dbReference type="EMBL" id="VIVL01000024">
    <property type="protein sequence ID" value="TWD73493.1"/>
    <property type="molecule type" value="Genomic_DNA"/>
</dbReference>